<gene>
    <name evidence="3" type="ORF">C7S20_11485</name>
</gene>
<dbReference type="GO" id="GO:0005829">
    <property type="term" value="C:cytosol"/>
    <property type="evidence" value="ECO:0007669"/>
    <property type="project" value="TreeGrafter"/>
</dbReference>
<dbReference type="GO" id="GO:0008713">
    <property type="term" value="F:ADP-heptose-lipopolysaccharide heptosyltransferase activity"/>
    <property type="evidence" value="ECO:0007669"/>
    <property type="project" value="TreeGrafter"/>
</dbReference>
<dbReference type="GO" id="GO:0009244">
    <property type="term" value="P:lipopolysaccharide core region biosynthetic process"/>
    <property type="evidence" value="ECO:0007669"/>
    <property type="project" value="TreeGrafter"/>
</dbReference>
<protein>
    <submittedName>
        <fullName evidence="3">Glycosyltransferase</fullName>
    </submittedName>
</protein>
<sequence>MKILVIQLKMIGDVLTSSILFKALREKYPNARLDYLIYEHTKPVIENNPNIDRLILFKPSEHKSLAGLQKLAKEVKKEKYDAVIDVYSKINSAFITLQSSAKIRSSYRKWYTRNAYTHTFPYKKDTETIAGLAIENRLQLLTPMGDDFPKEIKPRIFLRDEEKIWAKDLLKNAEIDRSKRLFMISILGSGPEKTYPGKYMAYLLDYIVEEAEPTLLLNYIPSQKKEVDEILELCKTATRKDIRADIVGKNLREFIAICSQCDALLGNEGGAVNMAKALDIPTFSIFAPQTPRKEWGLYEKSEKNSSVHLEDYFKEILEDKDKKALRKESKNLYLLLKPELFEDELKEFLQKFS</sequence>
<organism evidence="3 4">
    <name type="scientific">Christiangramia fulva</name>
    <dbReference type="NCBI Taxonomy" id="2126553"/>
    <lineage>
        <taxon>Bacteria</taxon>
        <taxon>Pseudomonadati</taxon>
        <taxon>Bacteroidota</taxon>
        <taxon>Flavobacteriia</taxon>
        <taxon>Flavobacteriales</taxon>
        <taxon>Flavobacteriaceae</taxon>
        <taxon>Christiangramia</taxon>
    </lineage>
</organism>
<dbReference type="Gene3D" id="3.40.50.2000">
    <property type="entry name" value="Glycogen Phosphorylase B"/>
    <property type="match status" value="2"/>
</dbReference>
<evidence type="ECO:0000313" key="3">
    <source>
        <dbReference type="EMBL" id="AVR45821.1"/>
    </source>
</evidence>
<keyword evidence="1" id="KW-0328">Glycosyltransferase</keyword>
<evidence type="ECO:0000256" key="2">
    <source>
        <dbReference type="ARBA" id="ARBA00022679"/>
    </source>
</evidence>
<evidence type="ECO:0000313" key="4">
    <source>
        <dbReference type="Proteomes" id="UP000241507"/>
    </source>
</evidence>
<dbReference type="PANTHER" id="PTHR30160">
    <property type="entry name" value="TETRAACYLDISACCHARIDE 4'-KINASE-RELATED"/>
    <property type="match status" value="1"/>
</dbReference>
<dbReference type="InterPro" id="IPR002201">
    <property type="entry name" value="Glyco_trans_9"/>
</dbReference>
<dbReference type="CDD" id="cd03789">
    <property type="entry name" value="GT9_LPS_heptosyltransferase"/>
    <property type="match status" value="1"/>
</dbReference>
<proteinExistence type="predicted"/>
<keyword evidence="2 3" id="KW-0808">Transferase</keyword>
<dbReference type="RefSeq" id="WP_107012597.1">
    <property type="nucleotide sequence ID" value="NZ_CP028136.1"/>
</dbReference>
<reference evidence="4" key="1">
    <citation type="submission" date="2018-03" db="EMBL/GenBank/DDBJ databases">
        <title>Gramella fulva sp. nov., isolated from a dry surface of tidal flat.</title>
        <authorList>
            <person name="Hwang S.H."/>
            <person name="Hwang W.M."/>
            <person name="Kang K."/>
            <person name="Ahn T.-Y."/>
        </authorList>
    </citation>
    <scope>NUCLEOTIDE SEQUENCE [LARGE SCALE GENOMIC DNA]</scope>
    <source>
        <strain evidence="4">SH35</strain>
    </source>
</reference>
<dbReference type="KEGG" id="grs:C7S20_11485"/>
<dbReference type="EMBL" id="CP028136">
    <property type="protein sequence ID" value="AVR45821.1"/>
    <property type="molecule type" value="Genomic_DNA"/>
</dbReference>
<dbReference type="OrthoDB" id="9772349at2"/>
<dbReference type="SUPFAM" id="SSF53756">
    <property type="entry name" value="UDP-Glycosyltransferase/glycogen phosphorylase"/>
    <property type="match status" value="1"/>
</dbReference>
<dbReference type="AlphaFoldDB" id="A0A2R3Z6B8"/>
<evidence type="ECO:0000256" key="1">
    <source>
        <dbReference type="ARBA" id="ARBA00022676"/>
    </source>
</evidence>
<name>A0A2R3Z6B8_9FLAO</name>
<dbReference type="Proteomes" id="UP000241507">
    <property type="component" value="Chromosome"/>
</dbReference>
<dbReference type="PANTHER" id="PTHR30160:SF7">
    <property type="entry name" value="ADP-HEPTOSE--LPS HEPTOSYLTRANSFERASE 2"/>
    <property type="match status" value="1"/>
</dbReference>
<dbReference type="Pfam" id="PF01075">
    <property type="entry name" value="Glyco_transf_9"/>
    <property type="match status" value="1"/>
</dbReference>
<accession>A0A2R3Z6B8</accession>
<keyword evidence="4" id="KW-1185">Reference proteome</keyword>
<dbReference type="InterPro" id="IPR051199">
    <property type="entry name" value="LPS_LOS_Heptosyltrfase"/>
</dbReference>